<dbReference type="Proteomes" id="UP001066276">
    <property type="component" value="Chromosome 6"/>
</dbReference>
<evidence type="ECO:0000256" key="1">
    <source>
        <dbReference type="ARBA" id="ARBA00004167"/>
    </source>
</evidence>
<dbReference type="EC" id="2.4.1.-" evidence="8"/>
<keyword evidence="6" id="KW-1133">Transmembrane helix</keyword>
<keyword evidence="10" id="KW-1185">Reference proteome</keyword>
<dbReference type="EMBL" id="JANPWB010000010">
    <property type="protein sequence ID" value="KAJ1146444.1"/>
    <property type="molecule type" value="Genomic_DNA"/>
</dbReference>
<protein>
    <recommendedName>
        <fullName evidence="8">Glycosyltransferase family 92 protein</fullName>
        <ecNumber evidence="8">2.4.1.-</ecNumber>
    </recommendedName>
</protein>
<keyword evidence="5" id="KW-0812">Transmembrane</keyword>
<proteinExistence type="inferred from homology"/>
<organism evidence="9 10">
    <name type="scientific">Pleurodeles waltl</name>
    <name type="common">Iberian ribbed newt</name>
    <dbReference type="NCBI Taxonomy" id="8319"/>
    <lineage>
        <taxon>Eukaryota</taxon>
        <taxon>Metazoa</taxon>
        <taxon>Chordata</taxon>
        <taxon>Craniata</taxon>
        <taxon>Vertebrata</taxon>
        <taxon>Euteleostomi</taxon>
        <taxon>Amphibia</taxon>
        <taxon>Batrachia</taxon>
        <taxon>Caudata</taxon>
        <taxon>Salamandroidea</taxon>
        <taxon>Salamandridae</taxon>
        <taxon>Pleurodelinae</taxon>
        <taxon>Pleurodeles</taxon>
    </lineage>
</organism>
<keyword evidence="7" id="KW-0472">Membrane</keyword>
<dbReference type="PANTHER" id="PTHR21461">
    <property type="entry name" value="GLYCOSYLTRANSFERASE FAMILY 92 PROTEIN"/>
    <property type="match status" value="1"/>
</dbReference>
<evidence type="ECO:0000313" key="9">
    <source>
        <dbReference type="EMBL" id="KAJ1146444.1"/>
    </source>
</evidence>
<dbReference type="Pfam" id="PF01697">
    <property type="entry name" value="Glyco_transf_92"/>
    <property type="match status" value="1"/>
</dbReference>
<comment type="caution">
    <text evidence="9">The sequence shown here is derived from an EMBL/GenBank/DDBJ whole genome shotgun (WGS) entry which is preliminary data.</text>
</comment>
<evidence type="ECO:0000256" key="2">
    <source>
        <dbReference type="ARBA" id="ARBA00007647"/>
    </source>
</evidence>
<dbReference type="AlphaFoldDB" id="A0AAV7R0V9"/>
<sequence>MPEDCKPKYLSVHWSLEGKIDQLPVFEIKNLRQVPLDANFSICMSALYGSYSNALQLIQTIEMYKLLGAQKVMIYTLHHNCCSEAVEEVLQHYIKERTLEVIRWPIDLYFHVSQRWKHSSSGATNIGYYGQVAALNDCLYRNMYRTRFLLLNDIDEIILPFKHKDWHSMMEVLQEQYPSAATFLFENHVFPITVLDSTVSMPSWDKIPGVNMLQCVYRKPKAENSRNHKMLIIARKVTRVSIHTVLIASGGSHLVSSDIAILRHCKKTPQPLRPEEQLIRDTTIWRYKEPLTQNVNKTIDIITKLIKDKDDDMCHWADLLFPV</sequence>
<evidence type="ECO:0000256" key="3">
    <source>
        <dbReference type="ARBA" id="ARBA00022676"/>
    </source>
</evidence>
<dbReference type="PANTHER" id="PTHR21461:SF69">
    <property type="entry name" value="GLYCOSYLTRANSFERASE FAMILY 92 PROTEIN"/>
    <property type="match status" value="1"/>
</dbReference>
<evidence type="ECO:0000256" key="5">
    <source>
        <dbReference type="ARBA" id="ARBA00022692"/>
    </source>
</evidence>
<dbReference type="GO" id="GO:0005737">
    <property type="term" value="C:cytoplasm"/>
    <property type="evidence" value="ECO:0007669"/>
    <property type="project" value="TreeGrafter"/>
</dbReference>
<accession>A0AAV7R0V9</accession>
<evidence type="ECO:0000256" key="7">
    <source>
        <dbReference type="ARBA" id="ARBA00023136"/>
    </source>
</evidence>
<evidence type="ECO:0000256" key="4">
    <source>
        <dbReference type="ARBA" id="ARBA00022679"/>
    </source>
</evidence>
<dbReference type="GO" id="GO:0016020">
    <property type="term" value="C:membrane"/>
    <property type="evidence" value="ECO:0007669"/>
    <property type="project" value="UniProtKB-SubCell"/>
</dbReference>
<reference evidence="9" key="1">
    <citation type="journal article" date="2022" name="bioRxiv">
        <title>Sequencing and chromosome-scale assembly of the giantPleurodeles waltlgenome.</title>
        <authorList>
            <person name="Brown T."/>
            <person name="Elewa A."/>
            <person name="Iarovenko S."/>
            <person name="Subramanian E."/>
            <person name="Araus A.J."/>
            <person name="Petzold A."/>
            <person name="Susuki M."/>
            <person name="Suzuki K.-i.T."/>
            <person name="Hayashi T."/>
            <person name="Toyoda A."/>
            <person name="Oliveira C."/>
            <person name="Osipova E."/>
            <person name="Leigh N.D."/>
            <person name="Simon A."/>
            <person name="Yun M.H."/>
        </authorList>
    </citation>
    <scope>NUCLEOTIDE SEQUENCE</scope>
    <source>
        <strain evidence="9">20211129_DDA</strain>
        <tissue evidence="9">Liver</tissue>
    </source>
</reference>
<gene>
    <name evidence="9" type="ORF">NDU88_012720</name>
</gene>
<evidence type="ECO:0000256" key="8">
    <source>
        <dbReference type="RuleBase" id="RU366017"/>
    </source>
</evidence>
<evidence type="ECO:0000313" key="10">
    <source>
        <dbReference type="Proteomes" id="UP001066276"/>
    </source>
</evidence>
<comment type="similarity">
    <text evidence="2 8">Belongs to the glycosyltransferase 92 family.</text>
</comment>
<dbReference type="GO" id="GO:0016757">
    <property type="term" value="F:glycosyltransferase activity"/>
    <property type="evidence" value="ECO:0007669"/>
    <property type="project" value="UniProtKB-UniRule"/>
</dbReference>
<keyword evidence="3 8" id="KW-0328">Glycosyltransferase</keyword>
<dbReference type="InterPro" id="IPR008166">
    <property type="entry name" value="Glyco_transf_92"/>
</dbReference>
<comment type="subcellular location">
    <subcellularLocation>
        <location evidence="1">Membrane</location>
        <topology evidence="1">Single-pass membrane protein</topology>
    </subcellularLocation>
</comment>
<keyword evidence="4 8" id="KW-0808">Transferase</keyword>
<evidence type="ECO:0000256" key="6">
    <source>
        <dbReference type="ARBA" id="ARBA00022989"/>
    </source>
</evidence>
<name>A0AAV7R0V9_PLEWA</name>